<evidence type="ECO:0000313" key="3">
    <source>
        <dbReference type="Proteomes" id="UP000298030"/>
    </source>
</evidence>
<feature type="non-terminal residue" evidence="2">
    <location>
        <position position="326"/>
    </location>
</feature>
<accession>A0A4Y7SQP3</accession>
<organism evidence="2 3">
    <name type="scientific">Coprinellus micaceus</name>
    <name type="common">Glistening ink-cap mushroom</name>
    <name type="synonym">Coprinus micaceus</name>
    <dbReference type="NCBI Taxonomy" id="71717"/>
    <lineage>
        <taxon>Eukaryota</taxon>
        <taxon>Fungi</taxon>
        <taxon>Dikarya</taxon>
        <taxon>Basidiomycota</taxon>
        <taxon>Agaricomycotina</taxon>
        <taxon>Agaricomycetes</taxon>
        <taxon>Agaricomycetidae</taxon>
        <taxon>Agaricales</taxon>
        <taxon>Agaricineae</taxon>
        <taxon>Psathyrellaceae</taxon>
        <taxon>Coprinellus</taxon>
    </lineage>
</organism>
<dbReference type="EMBL" id="QPFP01000072">
    <property type="protein sequence ID" value="TEB23978.1"/>
    <property type="molecule type" value="Genomic_DNA"/>
</dbReference>
<sequence length="326" mass="35905">MASHAMTQMSPTHRILHVAKSSLSKGLAIVVCFPDCGKIAVDGSLDSSRQLWLSNTQNPTSHRTQLSSLNSVRGMNSNNRYPPRRAPVPPRMRNSEHHHSVNVNATAHHHVPPAKNLHALPLRGRRPSTGGASSQSSTIAITIQLCYHPRSQSQSFNPPQCPLTAYLPDHFDDYSAPAPISAFGPLPHPESNLALQHNPLFTITPPSSITPTFKLNTKTRLDDNGLPFLLPSVSLPPLRKSLDIPALKHKSRMHRDHWNLKFPRVKFPVEEIVEVPARPAAPRPASVTSSDMVMLGVTSACVRREAQNRGVELPPRPRRQSPAPIH</sequence>
<feature type="region of interest" description="Disordered" evidence="1">
    <location>
        <begin position="306"/>
        <end position="326"/>
    </location>
</feature>
<reference evidence="2 3" key="1">
    <citation type="journal article" date="2019" name="Nat. Ecol. Evol.">
        <title>Megaphylogeny resolves global patterns of mushroom evolution.</title>
        <authorList>
            <person name="Varga T."/>
            <person name="Krizsan K."/>
            <person name="Foldi C."/>
            <person name="Dima B."/>
            <person name="Sanchez-Garcia M."/>
            <person name="Sanchez-Ramirez S."/>
            <person name="Szollosi G.J."/>
            <person name="Szarkandi J.G."/>
            <person name="Papp V."/>
            <person name="Albert L."/>
            <person name="Andreopoulos W."/>
            <person name="Angelini C."/>
            <person name="Antonin V."/>
            <person name="Barry K.W."/>
            <person name="Bougher N.L."/>
            <person name="Buchanan P."/>
            <person name="Buyck B."/>
            <person name="Bense V."/>
            <person name="Catcheside P."/>
            <person name="Chovatia M."/>
            <person name="Cooper J."/>
            <person name="Damon W."/>
            <person name="Desjardin D."/>
            <person name="Finy P."/>
            <person name="Geml J."/>
            <person name="Haridas S."/>
            <person name="Hughes K."/>
            <person name="Justo A."/>
            <person name="Karasinski D."/>
            <person name="Kautmanova I."/>
            <person name="Kiss B."/>
            <person name="Kocsube S."/>
            <person name="Kotiranta H."/>
            <person name="LaButti K.M."/>
            <person name="Lechner B.E."/>
            <person name="Liimatainen K."/>
            <person name="Lipzen A."/>
            <person name="Lukacs Z."/>
            <person name="Mihaltcheva S."/>
            <person name="Morgado L.N."/>
            <person name="Niskanen T."/>
            <person name="Noordeloos M.E."/>
            <person name="Ohm R.A."/>
            <person name="Ortiz-Santana B."/>
            <person name="Ovrebo C."/>
            <person name="Racz N."/>
            <person name="Riley R."/>
            <person name="Savchenko A."/>
            <person name="Shiryaev A."/>
            <person name="Soop K."/>
            <person name="Spirin V."/>
            <person name="Szebenyi C."/>
            <person name="Tomsovsky M."/>
            <person name="Tulloss R.E."/>
            <person name="Uehling J."/>
            <person name="Grigoriev I.V."/>
            <person name="Vagvolgyi C."/>
            <person name="Papp T."/>
            <person name="Martin F.M."/>
            <person name="Miettinen O."/>
            <person name="Hibbett D.S."/>
            <person name="Nagy L.G."/>
        </authorList>
    </citation>
    <scope>NUCLEOTIDE SEQUENCE [LARGE SCALE GENOMIC DNA]</scope>
    <source>
        <strain evidence="2 3">FP101781</strain>
    </source>
</reference>
<gene>
    <name evidence="2" type="ORF">FA13DRAFT_1715046</name>
</gene>
<feature type="compositionally biased region" description="Polar residues" evidence="1">
    <location>
        <begin position="56"/>
        <end position="79"/>
    </location>
</feature>
<comment type="caution">
    <text evidence="2">The sequence shown here is derived from an EMBL/GenBank/DDBJ whole genome shotgun (WGS) entry which is preliminary data.</text>
</comment>
<keyword evidence="3" id="KW-1185">Reference proteome</keyword>
<evidence type="ECO:0000313" key="2">
    <source>
        <dbReference type="EMBL" id="TEB23978.1"/>
    </source>
</evidence>
<name>A0A4Y7SQP3_COPMI</name>
<protein>
    <submittedName>
        <fullName evidence="2">Uncharacterized protein</fullName>
    </submittedName>
</protein>
<dbReference type="Proteomes" id="UP000298030">
    <property type="component" value="Unassembled WGS sequence"/>
</dbReference>
<evidence type="ECO:0000256" key="1">
    <source>
        <dbReference type="SAM" id="MobiDB-lite"/>
    </source>
</evidence>
<proteinExistence type="predicted"/>
<dbReference type="AlphaFoldDB" id="A0A4Y7SQP3"/>
<feature type="region of interest" description="Disordered" evidence="1">
    <location>
        <begin position="56"/>
        <end position="96"/>
    </location>
</feature>